<dbReference type="AlphaFoldDB" id="C9LIA5"/>
<evidence type="ECO:0008006" key="3">
    <source>
        <dbReference type="Google" id="ProtNLM"/>
    </source>
</evidence>
<dbReference type="Proteomes" id="UP000003460">
    <property type="component" value="Unassembled WGS sequence"/>
</dbReference>
<proteinExistence type="predicted"/>
<dbReference type="HOGENOM" id="CLU_034649_0_0_10"/>
<gene>
    <name evidence="1" type="ORF">GCWU000325_01963</name>
</gene>
<dbReference type="SUPFAM" id="SSF56935">
    <property type="entry name" value="Porins"/>
    <property type="match status" value="1"/>
</dbReference>
<dbReference type="Gene3D" id="2.40.160.60">
    <property type="entry name" value="Outer membrane protein transport protein (OMPP1/FadL/TodX)"/>
    <property type="match status" value="1"/>
</dbReference>
<dbReference type="eggNOG" id="COG2067">
    <property type="taxonomic scope" value="Bacteria"/>
</dbReference>
<organism evidence="1 2">
    <name type="scientific">Alloprevotella tannerae ATCC 51259</name>
    <dbReference type="NCBI Taxonomy" id="626522"/>
    <lineage>
        <taxon>Bacteria</taxon>
        <taxon>Pseudomonadati</taxon>
        <taxon>Bacteroidota</taxon>
        <taxon>Bacteroidia</taxon>
        <taxon>Bacteroidales</taxon>
        <taxon>Prevotellaceae</taxon>
        <taxon>Alloprevotella</taxon>
    </lineage>
</organism>
<accession>C9LIA5</accession>
<reference evidence="1" key="1">
    <citation type="submission" date="2009-09" db="EMBL/GenBank/DDBJ databases">
        <authorList>
            <person name="Weinstock G."/>
            <person name="Sodergren E."/>
            <person name="Clifton S."/>
            <person name="Fulton L."/>
            <person name="Fulton B."/>
            <person name="Courtney L."/>
            <person name="Fronick C."/>
            <person name="Harrison M."/>
            <person name="Strong C."/>
            <person name="Farmer C."/>
            <person name="Delahaunty K."/>
            <person name="Markovic C."/>
            <person name="Hall O."/>
            <person name="Minx P."/>
            <person name="Tomlinson C."/>
            <person name="Mitreva M."/>
            <person name="Nelson J."/>
            <person name="Hou S."/>
            <person name="Wollam A."/>
            <person name="Pepin K.H."/>
            <person name="Johnson M."/>
            <person name="Bhonagiri V."/>
            <person name="Nash W.E."/>
            <person name="Warren W."/>
            <person name="Chinwalla A."/>
            <person name="Mardis E.R."/>
            <person name="Wilson R.K."/>
        </authorList>
    </citation>
    <scope>NUCLEOTIDE SEQUENCE [LARGE SCALE GENOMIC DNA]</scope>
    <source>
        <strain evidence="1">ATCC 51259</strain>
    </source>
</reference>
<evidence type="ECO:0000313" key="1">
    <source>
        <dbReference type="EMBL" id="EEX71221.1"/>
    </source>
</evidence>
<dbReference type="EMBL" id="ACIJ02000022">
    <property type="protein sequence ID" value="EEX71221.1"/>
    <property type="molecule type" value="Genomic_DNA"/>
</dbReference>
<evidence type="ECO:0000313" key="2">
    <source>
        <dbReference type="Proteomes" id="UP000003460"/>
    </source>
</evidence>
<protein>
    <recommendedName>
        <fullName evidence="3">Outer membrane protein transport protein, Ompp1/FadL/TodX family</fullName>
    </recommendedName>
</protein>
<dbReference type="STRING" id="626522.GCWU000325_01963"/>
<keyword evidence="2" id="KW-1185">Reference proteome</keyword>
<comment type="caution">
    <text evidence="1">The sequence shown here is derived from an EMBL/GenBank/DDBJ whole genome shotgun (WGS) entry which is preliminary data.</text>
</comment>
<name>C9LIA5_9BACT</name>
<sequence>MCSAQCEKTEPSANFEIYIFSMKRKYFLYAFALTVLPLQAQDIYKVEQFSGEDLNGTARFVGMGGAMNALGADLSAIGTNPASIGLFRRNDVSLSGSVTTQPNALSLYNIDKSRASFDQLGFVYSTRIGGSSIKYLNFGFNYQKRRNFKSFIGLDGVDLGGLSQSMEMANLGSIYGKAKGDLAKRQTYVSPIAEVGYLGYLIDPDASGNLKPVNATKAYYQRAQHGGIQQYDFNVSMNYKDQIFAGLTFGFYNVNMNSYTLYSEDILDPGGSGQTQPYKMSNEQALTGNGFDVKAGVIFRPVENDPFRIGFSVSTPIWFSLTGNNLLLTHSPFTKPTEKDPGYATDDFDYNIRTPWKFNISLGTTVGNFLALDAEYEYKDYSGSSISYPDYNSLDPWTGISNNYQDKALKGEINRYLKGVSTFRLGAEARFAPGWFARLGYNYVSSPFSKDAFLNLFPNAGTSYGDSESILYQTGTDYVNLGDINRFTCGLGWHGKSFYVDLAYQYQAQKGDLYFFQVPVNSTEYRTNALKPQKIDLNRHNVLLTFGFKF</sequence>